<evidence type="ECO:0000313" key="4">
    <source>
        <dbReference type="Proteomes" id="UP000076722"/>
    </source>
</evidence>
<feature type="compositionally biased region" description="Pro residues" evidence="2">
    <location>
        <begin position="305"/>
        <end position="323"/>
    </location>
</feature>
<proteinExistence type="predicted"/>
<protein>
    <submittedName>
        <fullName evidence="3">Uncharacterized protein</fullName>
    </submittedName>
</protein>
<gene>
    <name evidence="3" type="ORF">SISNIDRAFT_488989</name>
</gene>
<dbReference type="PANTHER" id="PTHR48125:SF10">
    <property type="entry name" value="OS12G0136300 PROTEIN"/>
    <property type="match status" value="1"/>
</dbReference>
<accession>A0A164QNU0</accession>
<reference evidence="3 4" key="1">
    <citation type="journal article" date="2016" name="Mol. Biol. Evol.">
        <title>Comparative Genomics of Early-Diverging Mushroom-Forming Fungi Provides Insights into the Origins of Lignocellulose Decay Capabilities.</title>
        <authorList>
            <person name="Nagy L.G."/>
            <person name="Riley R."/>
            <person name="Tritt A."/>
            <person name="Adam C."/>
            <person name="Daum C."/>
            <person name="Floudas D."/>
            <person name="Sun H."/>
            <person name="Yadav J.S."/>
            <person name="Pangilinan J."/>
            <person name="Larsson K.H."/>
            <person name="Matsuura K."/>
            <person name="Barry K."/>
            <person name="Labutti K."/>
            <person name="Kuo R."/>
            <person name="Ohm R.A."/>
            <person name="Bhattacharya S.S."/>
            <person name="Shirouzu T."/>
            <person name="Yoshinaga Y."/>
            <person name="Martin F.M."/>
            <person name="Grigoriev I.V."/>
            <person name="Hibbett D.S."/>
        </authorList>
    </citation>
    <scope>NUCLEOTIDE SEQUENCE [LARGE SCALE GENOMIC DNA]</scope>
    <source>
        <strain evidence="3 4">HHB9708</strain>
    </source>
</reference>
<feature type="region of interest" description="Disordered" evidence="2">
    <location>
        <begin position="1"/>
        <end position="65"/>
    </location>
</feature>
<feature type="region of interest" description="Disordered" evidence="2">
    <location>
        <begin position="755"/>
        <end position="813"/>
    </location>
</feature>
<feature type="compositionally biased region" description="Basic residues" evidence="2">
    <location>
        <begin position="291"/>
        <end position="303"/>
    </location>
</feature>
<feature type="compositionally biased region" description="Polar residues" evidence="2">
    <location>
        <begin position="42"/>
        <end position="61"/>
    </location>
</feature>
<evidence type="ECO:0000256" key="2">
    <source>
        <dbReference type="SAM" id="MobiDB-lite"/>
    </source>
</evidence>
<keyword evidence="1" id="KW-0175">Coiled coil</keyword>
<feature type="region of interest" description="Disordered" evidence="2">
    <location>
        <begin position="435"/>
        <end position="491"/>
    </location>
</feature>
<feature type="compositionally biased region" description="Basic and acidic residues" evidence="2">
    <location>
        <begin position="435"/>
        <end position="446"/>
    </location>
</feature>
<feature type="region of interest" description="Disordered" evidence="2">
    <location>
        <begin position="270"/>
        <end position="379"/>
    </location>
</feature>
<feature type="coiled-coil region" evidence="1">
    <location>
        <begin position="171"/>
        <end position="262"/>
    </location>
</feature>
<feature type="compositionally biased region" description="Polar residues" evidence="2">
    <location>
        <begin position="766"/>
        <end position="792"/>
    </location>
</feature>
<keyword evidence="4" id="KW-1185">Reference proteome</keyword>
<sequence length="813" mass="90060">MSDPHKGGNEESSGEDTPPPSRNDTTSNNRLIHRLGERNAPLQFQTPSPYALSSTTTSGVPSASRAGREIMPGVFTSLGAQPAPNSQELLVDQADRVRLDLRTILQSLHGALWTQHSPSCTICEAYGDHMKASRADFHWRGDTRELNHRRMLEVSLRAAFPGWFDHAMSYQRDLQNDVQRLTRQLQNVTLAEAERLAAGPSRPSEEAEILQRRLNDVEADHDHLRRDYHDLLDRYNRAVGEAQDLAIRNRRLERECDELIAEQTRRVIVGRKRYRSPSRSRSRSREPSPRPRARSPSPRRHATPPREPSPYGSPPRGSPPPEDPYAGGDVIMQESAPASTDPPPKKGGKGKGKAKAQPANAPSLLVRITDPITGTERDLPAPLMSDIAHLETCRFSDPSFRAIQASAVHKSKMERGTRGSQWTAQEAAVMKRVKDMWSKDKGKGKDVNPSSNKGKGREAPSGAATTEAQPSPPKKRKIDSSAKKQAVTFPKVPDLTADEEAVVAEWRRNNIIPNPVREYPDGTLYRADIEIVRWLREWLPSDRALARINRLRFANIFSEFEWRDLHLPPNPPGTVNPLGPIADGTANRPPTMTTLPAELAAATSSDDDETLRRVQLSEWFVAQGITRAMFPALHGYASRMMGAQPHNRLAALQMARSTANPNLVHLAEERIRRGHPSTMDAEYLHEVDPRYIPGCVLNEERERWEIAVSDSNSGDFAPRPMTIAPNGWALDAAGERWIANVSIMWDPVANRAVPLEGDGPLAGPSGSRSTAQEGQPPSSPSQMDEDGPSNSGPRMGDEELLEEPGNPEDWGMS</sequence>
<evidence type="ECO:0000313" key="3">
    <source>
        <dbReference type="EMBL" id="KZS89826.1"/>
    </source>
</evidence>
<organism evidence="3 4">
    <name type="scientific">Sistotremastrum niveocremeum HHB9708</name>
    <dbReference type="NCBI Taxonomy" id="1314777"/>
    <lineage>
        <taxon>Eukaryota</taxon>
        <taxon>Fungi</taxon>
        <taxon>Dikarya</taxon>
        <taxon>Basidiomycota</taxon>
        <taxon>Agaricomycotina</taxon>
        <taxon>Agaricomycetes</taxon>
        <taxon>Sistotremastrales</taxon>
        <taxon>Sistotremastraceae</taxon>
        <taxon>Sertulicium</taxon>
        <taxon>Sertulicium niveocremeum</taxon>
    </lineage>
</organism>
<name>A0A164QNU0_9AGAM</name>
<feature type="compositionally biased region" description="Basic residues" evidence="2">
    <location>
        <begin position="270"/>
        <end position="282"/>
    </location>
</feature>
<dbReference type="PANTHER" id="PTHR48125">
    <property type="entry name" value="LP07818P1"/>
    <property type="match status" value="1"/>
</dbReference>
<dbReference type="EMBL" id="KV419425">
    <property type="protein sequence ID" value="KZS89826.1"/>
    <property type="molecule type" value="Genomic_DNA"/>
</dbReference>
<evidence type="ECO:0000256" key="1">
    <source>
        <dbReference type="SAM" id="Coils"/>
    </source>
</evidence>
<dbReference type="AlphaFoldDB" id="A0A164QNU0"/>
<dbReference type="Proteomes" id="UP000076722">
    <property type="component" value="Unassembled WGS sequence"/>
</dbReference>